<keyword evidence="4" id="KW-1185">Reference proteome</keyword>
<dbReference type="EMBL" id="ABEU02000005">
    <property type="protein sequence ID" value="PNR53538.1"/>
    <property type="molecule type" value="Genomic_DNA"/>
</dbReference>
<keyword evidence="1" id="KW-0732">Signal</keyword>
<proteinExistence type="predicted"/>
<evidence type="ECO:0000256" key="1">
    <source>
        <dbReference type="SAM" id="SignalP"/>
    </source>
</evidence>
<dbReference type="Proteomes" id="UP000006727">
    <property type="component" value="Chromosome 5"/>
</dbReference>
<reference evidence="2 4" key="2">
    <citation type="journal article" date="2018" name="Plant J.">
        <title>The Physcomitrella patens chromosome-scale assembly reveals moss genome structure and evolution.</title>
        <authorList>
            <person name="Lang D."/>
            <person name="Ullrich K.K."/>
            <person name="Murat F."/>
            <person name="Fuchs J."/>
            <person name="Jenkins J."/>
            <person name="Haas F.B."/>
            <person name="Piednoel M."/>
            <person name="Gundlach H."/>
            <person name="Van Bel M."/>
            <person name="Meyberg R."/>
            <person name="Vives C."/>
            <person name="Morata J."/>
            <person name="Symeonidi A."/>
            <person name="Hiss M."/>
            <person name="Muchero W."/>
            <person name="Kamisugi Y."/>
            <person name="Saleh O."/>
            <person name="Blanc G."/>
            <person name="Decker E.L."/>
            <person name="van Gessel N."/>
            <person name="Grimwood J."/>
            <person name="Hayes R.D."/>
            <person name="Graham S.W."/>
            <person name="Gunter L.E."/>
            <person name="McDaniel S.F."/>
            <person name="Hoernstein S.N.W."/>
            <person name="Larsson A."/>
            <person name="Li F.W."/>
            <person name="Perroud P.F."/>
            <person name="Phillips J."/>
            <person name="Ranjan P."/>
            <person name="Rokshar D.S."/>
            <person name="Rothfels C.J."/>
            <person name="Schneider L."/>
            <person name="Shu S."/>
            <person name="Stevenson D.W."/>
            <person name="Thummler F."/>
            <person name="Tillich M."/>
            <person name="Villarreal Aguilar J.C."/>
            <person name="Widiez T."/>
            <person name="Wong G.K."/>
            <person name="Wymore A."/>
            <person name="Zhang Y."/>
            <person name="Zimmer A.D."/>
            <person name="Quatrano R.S."/>
            <person name="Mayer K.F.X."/>
            <person name="Goodstein D."/>
            <person name="Casacuberta J.M."/>
            <person name="Vandepoele K."/>
            <person name="Reski R."/>
            <person name="Cuming A.C."/>
            <person name="Tuskan G.A."/>
            <person name="Maumus F."/>
            <person name="Salse J."/>
            <person name="Schmutz J."/>
            <person name="Rensing S.A."/>
        </authorList>
    </citation>
    <scope>NUCLEOTIDE SEQUENCE [LARGE SCALE GENOMIC DNA]</scope>
    <source>
        <strain evidence="3 4">cv. Gransden 2004</strain>
    </source>
</reference>
<dbReference type="InParanoid" id="A0A2K1KIE4"/>
<gene>
    <name evidence="2" type="ORF">PHYPA_007213</name>
</gene>
<dbReference type="Gramene" id="Pp3c5_4000V3.1">
    <property type="protein sequence ID" value="PAC:32955951.CDS.1"/>
    <property type="gene ID" value="Pp3c5_4000"/>
</dbReference>
<name>A0A2K1KIE4_PHYPA</name>
<sequence>MPNMNLLLVDMAVAIVTSTSGTMSCSNLQTSRKTVAEVGELGLWYSVSRCLSCSDNYGEAILGL</sequence>
<dbReference type="PaxDb" id="3218-PP1S41_291V6.1"/>
<feature type="chain" id="PRO_5036043030" description="Secreted protein" evidence="1">
    <location>
        <begin position="22"/>
        <end position="64"/>
    </location>
</feature>
<dbReference type="Gramene" id="Pp3c5_4000V3.2">
    <property type="protein sequence ID" value="PAC:32955952.CDS.1"/>
    <property type="gene ID" value="Pp3c5_4000"/>
</dbReference>
<organism evidence="2">
    <name type="scientific">Physcomitrium patens</name>
    <name type="common">Spreading-leaved earth moss</name>
    <name type="synonym">Physcomitrella patens</name>
    <dbReference type="NCBI Taxonomy" id="3218"/>
    <lineage>
        <taxon>Eukaryota</taxon>
        <taxon>Viridiplantae</taxon>
        <taxon>Streptophyta</taxon>
        <taxon>Embryophyta</taxon>
        <taxon>Bryophyta</taxon>
        <taxon>Bryophytina</taxon>
        <taxon>Bryopsida</taxon>
        <taxon>Funariidae</taxon>
        <taxon>Funariales</taxon>
        <taxon>Funariaceae</taxon>
        <taxon>Physcomitrium</taxon>
    </lineage>
</organism>
<evidence type="ECO:0000313" key="2">
    <source>
        <dbReference type="EMBL" id="PNR53538.1"/>
    </source>
</evidence>
<accession>A0A2K1KIE4</accession>
<dbReference type="AlphaFoldDB" id="A0A2K1KIE4"/>
<dbReference type="EnsemblPlants" id="Pp3c5_4000V3.1">
    <property type="protein sequence ID" value="PAC:32955951.CDS.1"/>
    <property type="gene ID" value="Pp3c5_4000"/>
</dbReference>
<evidence type="ECO:0000313" key="4">
    <source>
        <dbReference type="Proteomes" id="UP000006727"/>
    </source>
</evidence>
<dbReference type="EnsemblPlants" id="Pp3c5_4000V3.2">
    <property type="protein sequence ID" value="PAC:32955952.CDS.1"/>
    <property type="gene ID" value="Pp3c5_4000"/>
</dbReference>
<protein>
    <recommendedName>
        <fullName evidence="5">Secreted protein</fullName>
    </recommendedName>
</protein>
<feature type="signal peptide" evidence="1">
    <location>
        <begin position="1"/>
        <end position="21"/>
    </location>
</feature>
<reference evidence="2 4" key="1">
    <citation type="journal article" date="2008" name="Science">
        <title>The Physcomitrella genome reveals evolutionary insights into the conquest of land by plants.</title>
        <authorList>
            <person name="Rensing S."/>
            <person name="Lang D."/>
            <person name="Zimmer A."/>
            <person name="Terry A."/>
            <person name="Salamov A."/>
            <person name="Shapiro H."/>
            <person name="Nishiyama T."/>
            <person name="Perroud P.-F."/>
            <person name="Lindquist E."/>
            <person name="Kamisugi Y."/>
            <person name="Tanahashi T."/>
            <person name="Sakakibara K."/>
            <person name="Fujita T."/>
            <person name="Oishi K."/>
            <person name="Shin-I T."/>
            <person name="Kuroki Y."/>
            <person name="Toyoda A."/>
            <person name="Suzuki Y."/>
            <person name="Hashimoto A."/>
            <person name="Yamaguchi K."/>
            <person name="Sugano A."/>
            <person name="Kohara Y."/>
            <person name="Fujiyama A."/>
            <person name="Anterola A."/>
            <person name="Aoki S."/>
            <person name="Ashton N."/>
            <person name="Barbazuk W.B."/>
            <person name="Barker E."/>
            <person name="Bennetzen J."/>
            <person name="Bezanilla M."/>
            <person name="Blankenship R."/>
            <person name="Cho S.H."/>
            <person name="Dutcher S."/>
            <person name="Estelle M."/>
            <person name="Fawcett J.A."/>
            <person name="Gundlach H."/>
            <person name="Hanada K."/>
            <person name="Heyl A."/>
            <person name="Hicks K.A."/>
            <person name="Hugh J."/>
            <person name="Lohr M."/>
            <person name="Mayer K."/>
            <person name="Melkozernov A."/>
            <person name="Murata T."/>
            <person name="Nelson D."/>
            <person name="Pils B."/>
            <person name="Prigge M."/>
            <person name="Reiss B."/>
            <person name="Renner T."/>
            <person name="Rombauts S."/>
            <person name="Rushton P."/>
            <person name="Sanderfoot A."/>
            <person name="Schween G."/>
            <person name="Shiu S.-H."/>
            <person name="Stueber K."/>
            <person name="Theodoulou F.L."/>
            <person name="Tu H."/>
            <person name="Van de Peer Y."/>
            <person name="Verrier P.J."/>
            <person name="Waters E."/>
            <person name="Wood A."/>
            <person name="Yang L."/>
            <person name="Cove D."/>
            <person name="Cuming A."/>
            <person name="Hasebe M."/>
            <person name="Lucas S."/>
            <person name="Mishler D.B."/>
            <person name="Reski R."/>
            <person name="Grigoriev I."/>
            <person name="Quatrano R.S."/>
            <person name="Boore J.L."/>
        </authorList>
    </citation>
    <scope>NUCLEOTIDE SEQUENCE [LARGE SCALE GENOMIC DNA]</scope>
    <source>
        <strain evidence="3 4">cv. Gransden 2004</strain>
    </source>
</reference>
<evidence type="ECO:0008006" key="5">
    <source>
        <dbReference type="Google" id="ProtNLM"/>
    </source>
</evidence>
<evidence type="ECO:0000313" key="3">
    <source>
        <dbReference type="EnsemblPlants" id="PAC:32955951.CDS.1"/>
    </source>
</evidence>
<reference evidence="3" key="3">
    <citation type="submission" date="2020-12" db="UniProtKB">
        <authorList>
            <consortium name="EnsemblPlants"/>
        </authorList>
    </citation>
    <scope>IDENTIFICATION</scope>
</reference>